<evidence type="ECO:0000259" key="6">
    <source>
        <dbReference type="PROSITE" id="PS50885"/>
    </source>
</evidence>
<dbReference type="Pfam" id="PF00672">
    <property type="entry name" value="HAMP"/>
    <property type="match status" value="1"/>
</dbReference>
<dbReference type="EMBL" id="AP027142">
    <property type="protein sequence ID" value="BDV34867.1"/>
    <property type="molecule type" value="Genomic_DNA"/>
</dbReference>
<evidence type="ECO:0000256" key="1">
    <source>
        <dbReference type="ARBA" id="ARBA00022500"/>
    </source>
</evidence>
<dbReference type="Gene3D" id="6.10.340.10">
    <property type="match status" value="1"/>
</dbReference>
<keyword evidence="3" id="KW-0807">Transducer</keyword>
<feature type="domain" description="HAMP" evidence="6">
    <location>
        <begin position="210"/>
        <end position="263"/>
    </location>
</feature>
<dbReference type="InterPro" id="IPR051310">
    <property type="entry name" value="MCP_chemotaxis"/>
</dbReference>
<accession>A0ABM8EAC3</accession>
<dbReference type="PROSITE" id="PS50885">
    <property type="entry name" value="HAMP"/>
    <property type="match status" value="1"/>
</dbReference>
<dbReference type="SMART" id="SM00304">
    <property type="entry name" value="HAMP"/>
    <property type="match status" value="2"/>
</dbReference>
<reference evidence="7 8" key="1">
    <citation type="journal article" date="2023" name="Int. J. Syst. Evol. Microbiol.">
        <title>Methylocystis iwaonis sp. nov., a type II methane-oxidizing bacterium from surface soil of a rice paddy field in Japan, and emended description of the genus Methylocystis (ex Whittenbury et al. 1970) Bowman et al. 1993.</title>
        <authorList>
            <person name="Kaise H."/>
            <person name="Sawadogo J.B."/>
            <person name="Alam M.S."/>
            <person name="Ueno C."/>
            <person name="Dianou D."/>
            <person name="Shinjo R."/>
            <person name="Asakawa S."/>
        </authorList>
    </citation>
    <scope>NUCLEOTIDE SEQUENCE [LARGE SCALE GENOMIC DNA]</scope>
    <source>
        <strain evidence="7 8">SS37A-Re</strain>
    </source>
</reference>
<dbReference type="SMART" id="SM00283">
    <property type="entry name" value="MA"/>
    <property type="match status" value="1"/>
</dbReference>
<dbReference type="PANTHER" id="PTHR43531:SF11">
    <property type="entry name" value="METHYL-ACCEPTING CHEMOTAXIS PROTEIN 3"/>
    <property type="match status" value="1"/>
</dbReference>
<dbReference type="SUPFAM" id="SSF158472">
    <property type="entry name" value="HAMP domain-like"/>
    <property type="match status" value="1"/>
</dbReference>
<dbReference type="Proteomes" id="UP001317629">
    <property type="component" value="Chromosome"/>
</dbReference>
<comment type="similarity">
    <text evidence="2">Belongs to the methyl-accepting chemotaxis (MCP) protein family.</text>
</comment>
<dbReference type="PROSITE" id="PS50111">
    <property type="entry name" value="CHEMOTAXIS_TRANSDUC_2"/>
    <property type="match status" value="1"/>
</dbReference>
<evidence type="ECO:0000313" key="7">
    <source>
        <dbReference type="EMBL" id="BDV34867.1"/>
    </source>
</evidence>
<organism evidence="7 8">
    <name type="scientific">Methylocystis iwaonis</name>
    <dbReference type="NCBI Taxonomy" id="2885079"/>
    <lineage>
        <taxon>Bacteria</taxon>
        <taxon>Pseudomonadati</taxon>
        <taxon>Pseudomonadota</taxon>
        <taxon>Alphaproteobacteria</taxon>
        <taxon>Hyphomicrobiales</taxon>
        <taxon>Methylocystaceae</taxon>
        <taxon>Methylocystis</taxon>
    </lineage>
</organism>
<feature type="domain" description="Methyl-accepting transducer" evidence="5">
    <location>
        <begin position="346"/>
        <end position="575"/>
    </location>
</feature>
<dbReference type="SUPFAM" id="SSF58104">
    <property type="entry name" value="Methyl-accepting chemotaxis protein (MCP) signaling domain"/>
    <property type="match status" value="1"/>
</dbReference>
<dbReference type="RefSeq" id="WP_281928142.1">
    <property type="nucleotide sequence ID" value="NZ_AP027142.1"/>
</dbReference>
<evidence type="ECO:0000256" key="2">
    <source>
        <dbReference type="ARBA" id="ARBA00029447"/>
    </source>
</evidence>
<keyword evidence="1" id="KW-0145">Chemotaxis</keyword>
<keyword evidence="4" id="KW-1133">Transmembrane helix</keyword>
<feature type="transmembrane region" description="Helical" evidence="4">
    <location>
        <begin position="185"/>
        <end position="205"/>
    </location>
</feature>
<dbReference type="Pfam" id="PF00015">
    <property type="entry name" value="MCPsignal"/>
    <property type="match status" value="1"/>
</dbReference>
<sequence>MRLTISKLFSLSACLILAGFAVSLLASSVALHRLEIGGPAYEKIVAGKDLVADILPPPAYVIESYLEAHLALREPKEMQAHLERLQQLKSDYSARREFWRRSEVLPAELKALVARSDDDVQKFWRTIETSLPAALKSGDSTQISRAMAELTSAYNAHRAVVDEMVVKANEFSSQAEANAAFEAKLFLSVMFGLAALVFVSMWAVIRYLRRRSCEPLGALAAYLEQLTEGRYGESVPYTNNSDEIGGVARAVDLFRETLIEREQSRLRAAEDEHRHREERRLAEERAILAERELVSASIGAGLSELSAKNLDYRMDRDLPEAYARLQLDFNAAIEQLENAVAVVKSGVGAIAPGAESIASAAEELSGQAQQQAEGLERASSALHEITESARHIAVGAGEANKIVGATRTEAEESGAVVRRAVEAINLIEKSSQSIGQIIAVVDEIAFQTNLLALNAGVEAARAGEAGRGFAVVASEVRALAQRSAEAAKEIKTLISASSTEVAQGVELVGLAGTALGKIVTNVFNLERAVADIASSAREQAAGLTDVNSVVSQIDRNTQKNAQMAEEMTVASRALQEETSNLALTVRDFRLTQDALASVREVAARPAAAPVVAMKSVGRGGAALAPQQDDWDEF</sequence>
<gene>
    <name evidence="7" type="ORF">SS37A_23960</name>
</gene>
<name>A0ABM8EAC3_9HYPH</name>
<keyword evidence="4" id="KW-0472">Membrane</keyword>
<protein>
    <submittedName>
        <fullName evidence="7">Methyl-accepting chemotaxis protein</fullName>
    </submittedName>
</protein>
<evidence type="ECO:0000256" key="4">
    <source>
        <dbReference type="SAM" id="Phobius"/>
    </source>
</evidence>
<keyword evidence="8" id="KW-1185">Reference proteome</keyword>
<proteinExistence type="inferred from homology"/>
<evidence type="ECO:0000313" key="8">
    <source>
        <dbReference type="Proteomes" id="UP001317629"/>
    </source>
</evidence>
<evidence type="ECO:0000259" key="5">
    <source>
        <dbReference type="PROSITE" id="PS50111"/>
    </source>
</evidence>
<dbReference type="InterPro" id="IPR003660">
    <property type="entry name" value="HAMP_dom"/>
</dbReference>
<dbReference type="InterPro" id="IPR004089">
    <property type="entry name" value="MCPsignal_dom"/>
</dbReference>
<dbReference type="PANTHER" id="PTHR43531">
    <property type="entry name" value="PROTEIN ICFG"/>
    <property type="match status" value="1"/>
</dbReference>
<evidence type="ECO:0000256" key="3">
    <source>
        <dbReference type="PROSITE-ProRule" id="PRU00284"/>
    </source>
</evidence>
<dbReference type="CDD" id="cd11386">
    <property type="entry name" value="MCP_signal"/>
    <property type="match status" value="1"/>
</dbReference>
<dbReference type="Gene3D" id="1.10.287.950">
    <property type="entry name" value="Methyl-accepting chemotaxis protein"/>
    <property type="match status" value="1"/>
</dbReference>
<keyword evidence="4" id="KW-0812">Transmembrane</keyword>